<evidence type="ECO:0000256" key="6">
    <source>
        <dbReference type="ARBA" id="ARBA00022737"/>
    </source>
</evidence>
<evidence type="ECO:0000313" key="10">
    <source>
        <dbReference type="Proteomes" id="UP001303373"/>
    </source>
</evidence>
<reference evidence="9 10" key="1">
    <citation type="submission" date="2023-11" db="EMBL/GenBank/DDBJ databases">
        <title>An acidophilic fungus is an integral part of prey digestion in a carnivorous sundew plant.</title>
        <authorList>
            <person name="Tsai I.J."/>
        </authorList>
    </citation>
    <scope>NUCLEOTIDE SEQUENCE [LARGE SCALE GENOMIC DNA]</scope>
    <source>
        <strain evidence="9">169a</strain>
    </source>
</reference>
<dbReference type="PANTHER" id="PTHR11774">
    <property type="entry name" value="GERANYLGERANYL TRANSFERASE TYPE BETA SUBUNIT"/>
    <property type="match status" value="1"/>
</dbReference>
<dbReference type="InterPro" id="IPR001330">
    <property type="entry name" value="Prenyltrans"/>
</dbReference>
<dbReference type="InterPro" id="IPR008930">
    <property type="entry name" value="Terpenoid_cyclase/PrenylTrfase"/>
</dbReference>
<dbReference type="InterPro" id="IPR045089">
    <property type="entry name" value="PGGT1B-like"/>
</dbReference>
<dbReference type="EMBL" id="CP138590">
    <property type="protein sequence ID" value="WPH03672.1"/>
    <property type="molecule type" value="Genomic_DNA"/>
</dbReference>
<dbReference type="GO" id="GO:0005953">
    <property type="term" value="C:CAAX-protein geranylgeranyltransferase complex"/>
    <property type="evidence" value="ECO:0007669"/>
    <property type="project" value="TreeGrafter"/>
</dbReference>
<evidence type="ECO:0000256" key="3">
    <source>
        <dbReference type="ARBA" id="ARBA00022602"/>
    </source>
</evidence>
<organism evidence="9 10">
    <name type="scientific">Acrodontium crateriforme</name>
    <dbReference type="NCBI Taxonomy" id="150365"/>
    <lineage>
        <taxon>Eukaryota</taxon>
        <taxon>Fungi</taxon>
        <taxon>Dikarya</taxon>
        <taxon>Ascomycota</taxon>
        <taxon>Pezizomycotina</taxon>
        <taxon>Dothideomycetes</taxon>
        <taxon>Dothideomycetidae</taxon>
        <taxon>Mycosphaerellales</taxon>
        <taxon>Teratosphaeriaceae</taxon>
        <taxon>Acrodontium</taxon>
    </lineage>
</organism>
<keyword evidence="10" id="KW-1185">Reference proteome</keyword>
<comment type="cofactor">
    <cofactor evidence="1">
        <name>Zn(2+)</name>
        <dbReference type="ChEBI" id="CHEBI:29105"/>
    </cofactor>
</comment>
<dbReference type="GO" id="GO:0004662">
    <property type="term" value="F:CAAX-protein geranylgeranyltransferase activity"/>
    <property type="evidence" value="ECO:0007669"/>
    <property type="project" value="TreeGrafter"/>
</dbReference>
<dbReference type="SUPFAM" id="SSF48239">
    <property type="entry name" value="Terpenoid cyclases/Protein prenyltransferases"/>
    <property type="match status" value="1"/>
</dbReference>
<keyword evidence="4" id="KW-0808">Transferase</keyword>
<name>A0AAQ3M830_9PEZI</name>
<keyword evidence="3" id="KW-0637">Prenyltransferase</keyword>
<evidence type="ECO:0000256" key="1">
    <source>
        <dbReference type="ARBA" id="ARBA00001947"/>
    </source>
</evidence>
<dbReference type="AlphaFoldDB" id="A0AAQ3M830"/>
<keyword evidence="5" id="KW-0479">Metal-binding</keyword>
<evidence type="ECO:0000256" key="2">
    <source>
        <dbReference type="ARBA" id="ARBA00010497"/>
    </source>
</evidence>
<protein>
    <recommendedName>
        <fullName evidence="8">Prenyltransferase alpha-alpha toroid domain-containing protein</fullName>
    </recommendedName>
</protein>
<dbReference type="Gene3D" id="1.50.10.20">
    <property type="match status" value="1"/>
</dbReference>
<keyword evidence="7" id="KW-0862">Zinc</keyword>
<evidence type="ECO:0000256" key="7">
    <source>
        <dbReference type="ARBA" id="ARBA00022833"/>
    </source>
</evidence>
<dbReference type="Pfam" id="PF00432">
    <property type="entry name" value="Prenyltrans"/>
    <property type="match status" value="1"/>
</dbReference>
<dbReference type="Proteomes" id="UP001303373">
    <property type="component" value="Chromosome 11"/>
</dbReference>
<evidence type="ECO:0000256" key="5">
    <source>
        <dbReference type="ARBA" id="ARBA00022723"/>
    </source>
</evidence>
<feature type="domain" description="Prenyltransferase alpha-alpha toroid" evidence="8">
    <location>
        <begin position="20"/>
        <end position="415"/>
    </location>
</feature>
<comment type="similarity">
    <text evidence="2">Belongs to the protein prenyltransferase subunit beta family.</text>
</comment>
<dbReference type="PANTHER" id="PTHR11774:SF4">
    <property type="entry name" value="GERANYLGERANYL TRANSFERASE TYPE-1 SUBUNIT BETA"/>
    <property type="match status" value="1"/>
</dbReference>
<evidence type="ECO:0000256" key="4">
    <source>
        <dbReference type="ARBA" id="ARBA00022679"/>
    </source>
</evidence>
<proteinExistence type="inferred from homology"/>
<keyword evidence="6" id="KW-0677">Repeat</keyword>
<gene>
    <name evidence="9" type="ORF">R9X50_00655500</name>
</gene>
<dbReference type="GO" id="GO:0046872">
    <property type="term" value="F:metal ion binding"/>
    <property type="evidence" value="ECO:0007669"/>
    <property type="project" value="UniProtKB-KW"/>
</dbReference>
<sequence>MFTNMSHHQDADEVLELPKLEKARHVKYWTRCLKTLLPAPYTSNDSNRMYLAFFIISALDLLDSLTVMSTDKERQEYIDWIYHCQHPNGGFRMWPGTDFGERANEINAQWDPANVPATYFALSTLLILGDDLRRLRRRETLVWIQKMQRPNGSFGETLVNGKIEGGEDPRFGYCATGVRYILRGSKEGHLIIDGQDVQDIDFDAFVRCIVAAEAYDGGMADQEFHEPHAGYTYCSLGALAFIGRLNFTVSSKESTKAPADPEGVIRWLSARQTDLMDPDGALDTEFIAKAAKETSTKSSTTAAVETSDTNYASNTSAPLPKTEIDCAGMCGRTNKVADTCYAFWVAASLHILDQPLLYDRPALCNYLLDQTQHPVLGGFGKFPGDLPDLYHSYLGLAALSLASGEGMKELDAGMCLSVDARARLSELWESWHVVS</sequence>
<evidence type="ECO:0000313" key="9">
    <source>
        <dbReference type="EMBL" id="WPH03672.1"/>
    </source>
</evidence>
<evidence type="ECO:0000259" key="8">
    <source>
        <dbReference type="Pfam" id="PF00432"/>
    </source>
</evidence>
<accession>A0AAQ3M830</accession>